<name>A0A7W8KC03_9DEIO</name>
<reference evidence="3 4" key="1">
    <citation type="submission" date="2020-08" db="EMBL/GenBank/DDBJ databases">
        <title>Genomic Encyclopedia of Type Strains, Phase IV (KMG-IV): sequencing the most valuable type-strain genomes for metagenomic binning, comparative biology and taxonomic classification.</title>
        <authorList>
            <person name="Goeker M."/>
        </authorList>
    </citation>
    <scope>NUCLEOTIDE SEQUENCE [LARGE SCALE GENOMIC DNA]</scope>
    <source>
        <strain evidence="3 4">DSM 27521</strain>
    </source>
</reference>
<sequence>MARLLLALIGVVLLAVVALALLWLLGQVMVGVGAFVVGTAGVLSRLLWFLIFTGLLSGLVYFVTSAWRPPGRSGPDGAVRLDTASSAFTTPSAGSPAPVTTSDLPTTGGVDA</sequence>
<dbReference type="EMBL" id="JACHFK010000001">
    <property type="protein sequence ID" value="MBB5375150.1"/>
    <property type="molecule type" value="Genomic_DNA"/>
</dbReference>
<dbReference type="RefSeq" id="WP_229831769.1">
    <property type="nucleotide sequence ID" value="NZ_BNAJ01000001.1"/>
</dbReference>
<evidence type="ECO:0000256" key="1">
    <source>
        <dbReference type="SAM" id="MobiDB-lite"/>
    </source>
</evidence>
<protein>
    <submittedName>
        <fullName evidence="3">Uncharacterized protein</fullName>
    </submittedName>
</protein>
<dbReference type="Proteomes" id="UP000539473">
    <property type="component" value="Unassembled WGS sequence"/>
</dbReference>
<comment type="caution">
    <text evidence="3">The sequence shown here is derived from an EMBL/GenBank/DDBJ whole genome shotgun (WGS) entry which is preliminary data.</text>
</comment>
<gene>
    <name evidence="3" type="ORF">HNQ07_000594</name>
</gene>
<organism evidence="3 4">
    <name type="scientific">Deinococcus metalli</name>
    <dbReference type="NCBI Taxonomy" id="1141878"/>
    <lineage>
        <taxon>Bacteria</taxon>
        <taxon>Thermotogati</taxon>
        <taxon>Deinococcota</taxon>
        <taxon>Deinococci</taxon>
        <taxon>Deinococcales</taxon>
        <taxon>Deinococcaceae</taxon>
        <taxon>Deinococcus</taxon>
    </lineage>
</organism>
<evidence type="ECO:0000313" key="4">
    <source>
        <dbReference type="Proteomes" id="UP000539473"/>
    </source>
</evidence>
<keyword evidence="2" id="KW-0472">Membrane</keyword>
<proteinExistence type="predicted"/>
<dbReference type="AlphaFoldDB" id="A0A7W8KC03"/>
<evidence type="ECO:0000256" key="2">
    <source>
        <dbReference type="SAM" id="Phobius"/>
    </source>
</evidence>
<accession>A0A7W8KC03</accession>
<feature type="region of interest" description="Disordered" evidence="1">
    <location>
        <begin position="87"/>
        <end position="112"/>
    </location>
</feature>
<keyword evidence="2" id="KW-0812">Transmembrane</keyword>
<feature type="transmembrane region" description="Helical" evidence="2">
    <location>
        <begin position="42"/>
        <end position="63"/>
    </location>
</feature>
<evidence type="ECO:0000313" key="3">
    <source>
        <dbReference type="EMBL" id="MBB5375150.1"/>
    </source>
</evidence>
<keyword evidence="2" id="KW-1133">Transmembrane helix</keyword>
<feature type="compositionally biased region" description="Polar residues" evidence="1">
    <location>
        <begin position="87"/>
        <end position="105"/>
    </location>
</feature>